<keyword evidence="5" id="KW-1185">Reference proteome</keyword>
<dbReference type="InterPro" id="IPR029056">
    <property type="entry name" value="Ribokinase-like"/>
</dbReference>
<keyword evidence="4" id="KW-0808">Transferase</keyword>
<dbReference type="Pfam" id="PF08543">
    <property type="entry name" value="Phos_pyr_kin"/>
    <property type="match status" value="1"/>
</dbReference>
<dbReference type="EC" id="2.7.1.49" evidence="2"/>
<accession>A0ABU4APR0</accession>
<dbReference type="Gene3D" id="3.40.1190.20">
    <property type="match status" value="1"/>
</dbReference>
<gene>
    <name evidence="4" type="ORF">R2G56_18185</name>
</gene>
<comment type="pathway">
    <text evidence="1">Cofactor biosynthesis; thiamine diphosphate biosynthesis.</text>
</comment>
<dbReference type="SUPFAM" id="SSF53613">
    <property type="entry name" value="Ribokinase-like"/>
    <property type="match status" value="1"/>
</dbReference>
<dbReference type="InterPro" id="IPR004399">
    <property type="entry name" value="HMP/HMP-P_kinase_dom"/>
</dbReference>
<evidence type="ECO:0000259" key="3">
    <source>
        <dbReference type="Pfam" id="PF08543"/>
    </source>
</evidence>
<reference evidence="4 5" key="1">
    <citation type="submission" date="2023-10" db="EMBL/GenBank/DDBJ databases">
        <authorList>
            <person name="Venkata Ramana C."/>
            <person name="Sasikala C."/>
            <person name="Dhurka M."/>
        </authorList>
    </citation>
    <scope>NUCLEOTIDE SEQUENCE [LARGE SCALE GENOMIC DNA]</scope>
    <source>
        <strain evidence="4 5">KCTC 32151</strain>
    </source>
</reference>
<feature type="domain" description="Pyridoxamine kinase/Phosphomethylpyrimidine kinase" evidence="3">
    <location>
        <begin position="15"/>
        <end position="244"/>
    </location>
</feature>
<dbReference type="PANTHER" id="PTHR20858">
    <property type="entry name" value="PHOSPHOMETHYLPYRIMIDINE KINASE"/>
    <property type="match status" value="1"/>
</dbReference>
<sequence length="249" mass="25576">MAMSAAHVLVVAGSDSSGGAGIARDIETISAFGVKTCLAVTAVTVQTHEAVSRVDLCAPEMVEAQMLAALSANRVTAIKIGMLGAGETVERVAAILRANADIPVVLDPVVASSSGRALLAEDAIETMREKLMPLCSLVTPNLPELALLTGEEKAECEADRHAQAGRMLAGGVRALLVKGGHARGVRAVDTLFRADGPPLHFDGPRLPGAMRGTGCMLASAVAAGLARGDALEASVRTAKTHLSERWLAA</sequence>
<dbReference type="GO" id="GO:0016301">
    <property type="term" value="F:kinase activity"/>
    <property type="evidence" value="ECO:0007669"/>
    <property type="project" value="UniProtKB-KW"/>
</dbReference>
<comment type="caution">
    <text evidence="4">The sequence shown here is derived from an EMBL/GenBank/DDBJ whole genome shotgun (WGS) entry which is preliminary data.</text>
</comment>
<evidence type="ECO:0000313" key="4">
    <source>
        <dbReference type="EMBL" id="MDV6228228.1"/>
    </source>
</evidence>
<dbReference type="InterPro" id="IPR013749">
    <property type="entry name" value="PM/HMP-P_kinase-1"/>
</dbReference>
<dbReference type="RefSeq" id="WP_317562186.1">
    <property type="nucleotide sequence ID" value="NZ_JAWLIP010000009.1"/>
</dbReference>
<evidence type="ECO:0000256" key="1">
    <source>
        <dbReference type="ARBA" id="ARBA00004948"/>
    </source>
</evidence>
<keyword evidence="4" id="KW-0418">Kinase</keyword>
<dbReference type="CDD" id="cd01169">
    <property type="entry name" value="HMPP_kinase"/>
    <property type="match status" value="1"/>
</dbReference>
<evidence type="ECO:0000313" key="5">
    <source>
        <dbReference type="Proteomes" id="UP001185659"/>
    </source>
</evidence>
<protein>
    <recommendedName>
        <fullName evidence="2">hydroxymethylpyrimidine kinase</fullName>
        <ecNumber evidence="2">2.7.1.49</ecNumber>
    </recommendedName>
</protein>
<dbReference type="EMBL" id="JAWLIP010000009">
    <property type="protein sequence ID" value="MDV6228228.1"/>
    <property type="molecule type" value="Genomic_DNA"/>
</dbReference>
<name>A0ABU4APR0_9HYPH</name>
<proteinExistence type="predicted"/>
<dbReference type="PANTHER" id="PTHR20858:SF17">
    <property type="entry name" value="HYDROXYMETHYLPYRIMIDINE_PHOSPHOMETHYLPYRIMIDINE KINASE THI20-RELATED"/>
    <property type="match status" value="1"/>
</dbReference>
<organism evidence="4 5">
    <name type="scientific">Nitratireductor aquimarinus</name>
    <dbReference type="NCBI Taxonomy" id="889300"/>
    <lineage>
        <taxon>Bacteria</taxon>
        <taxon>Pseudomonadati</taxon>
        <taxon>Pseudomonadota</taxon>
        <taxon>Alphaproteobacteria</taxon>
        <taxon>Hyphomicrobiales</taxon>
        <taxon>Phyllobacteriaceae</taxon>
        <taxon>Nitratireductor</taxon>
    </lineage>
</organism>
<evidence type="ECO:0000256" key="2">
    <source>
        <dbReference type="ARBA" id="ARBA00012135"/>
    </source>
</evidence>
<dbReference type="Proteomes" id="UP001185659">
    <property type="component" value="Unassembled WGS sequence"/>
</dbReference>